<accession>A0AB74THY2</accession>
<protein>
    <recommendedName>
        <fullName evidence="2">DUF4905 domain-containing protein</fullName>
    </recommendedName>
</protein>
<sequence length="294" mass="33917">MRQQVILQSINQFNQQLIAVLNTGEDLPIQGLQVDQVWGIFSTELGILLRVGNHEGYFFLRDLYAGNEALQKLMIEDKQLYVVEQSGERRTAGFYYDILNREYKFDQFEEVYIKESSVRITLTDGTDFKIGEMRPEEKDVISTYLINHKYELIIVFRNGQVQNIGKLRLPLGAGKIIHTTFQSYEGTLPIAAYLKAYMSVLGEISSHKLTRVDKVGDWVMLSYVDRTVKLRINHPFVHQLYVIDDQIMMDTTMDASLVIGTISQSNDQNIKQLYLSHAQSLLIIYEDYRVVELG</sequence>
<proteinExistence type="predicted"/>
<gene>
    <name evidence="1" type="ORF">VUQ08_00020</name>
</gene>
<reference evidence="1" key="1">
    <citation type="submission" date="2023-12" db="EMBL/GenBank/DDBJ databases">
        <title>Dolosigranulum savutii sp. nov. isolated from human upper respiratory samples collected in Botswana.</title>
        <authorList>
            <person name="Kelly M.S."/>
        </authorList>
    </citation>
    <scope>NUCLEOTIDE SEQUENCE</scope>
    <source>
        <strain evidence="1">MSK433</strain>
    </source>
</reference>
<evidence type="ECO:0000313" key="1">
    <source>
        <dbReference type="EMBL" id="XBC46034.1"/>
    </source>
</evidence>
<dbReference type="EMBL" id="CP142433">
    <property type="protein sequence ID" value="XBC46034.1"/>
    <property type="molecule type" value="Genomic_DNA"/>
</dbReference>
<evidence type="ECO:0008006" key="2">
    <source>
        <dbReference type="Google" id="ProtNLM"/>
    </source>
</evidence>
<organism evidence="1">
    <name type="scientific">Dolosigranulum savutiense</name>
    <dbReference type="NCBI Taxonomy" id="3110288"/>
    <lineage>
        <taxon>Bacteria</taxon>
        <taxon>Bacillati</taxon>
        <taxon>Bacillota</taxon>
        <taxon>Bacilli</taxon>
        <taxon>Lactobacillales</taxon>
        <taxon>Carnobacteriaceae</taxon>
        <taxon>Dolosigranulum</taxon>
    </lineage>
</organism>
<name>A0AB74THY2_9LACT</name>
<dbReference type="AlphaFoldDB" id="A0AB74THY2"/>
<dbReference type="RefSeq" id="WP_347300399.1">
    <property type="nucleotide sequence ID" value="NZ_CP142433.1"/>
</dbReference>